<comment type="caution">
    <text evidence="2">The sequence shown here is derived from an EMBL/GenBank/DDBJ whole genome shotgun (WGS) entry which is preliminary data.</text>
</comment>
<dbReference type="Proteomes" id="UP000004923">
    <property type="component" value="Unassembled WGS sequence"/>
</dbReference>
<keyword evidence="1" id="KW-0732">Signal</keyword>
<evidence type="ECO:0000256" key="1">
    <source>
        <dbReference type="SAM" id="SignalP"/>
    </source>
</evidence>
<gene>
    <name evidence="2" type="ORF">HMPREF9443_01895</name>
</gene>
<keyword evidence="3" id="KW-1185">Reference proteome</keyword>
<dbReference type="EMBL" id="AEVN01000100">
    <property type="protein sequence ID" value="EFY04211.1"/>
    <property type="molecule type" value="Genomic_DNA"/>
</dbReference>
<dbReference type="HOGENOM" id="CLU_1325580_0_0_9"/>
<sequence length="211" mass="24222">MNMRIGKKLFSCLALFLLCILCLLADAPKVRAAEFLTADDGTFLYMNSRELEISDEEKGVQFFLADDGTLQLMNKNTKDVYKTFVPAENGMVGYRVRDVFTANPENIFFEINATIGAHEQNCGYWLIGKENGQWVTYVALEDLAKNGYAIDQWRQIVTKINTDGSGRFILLSQYEYMPPEATFGMQRRYFTDLQLELLWDDTTQGVVMRRL</sequence>
<dbReference type="AlphaFoldDB" id="E8LG92"/>
<proteinExistence type="predicted"/>
<evidence type="ECO:0000313" key="3">
    <source>
        <dbReference type="Proteomes" id="UP000004923"/>
    </source>
</evidence>
<dbReference type="eggNOG" id="ENOG5033XXG">
    <property type="taxonomic scope" value="Bacteria"/>
</dbReference>
<feature type="chain" id="PRO_5003226993" evidence="1">
    <location>
        <begin position="33"/>
        <end position="211"/>
    </location>
</feature>
<accession>E8LG92</accession>
<protein>
    <submittedName>
        <fullName evidence="2">Uncharacterized protein</fullName>
    </submittedName>
</protein>
<evidence type="ECO:0000313" key="2">
    <source>
        <dbReference type="EMBL" id="EFY04211.1"/>
    </source>
</evidence>
<reference evidence="2 3" key="1">
    <citation type="submission" date="2011-01" db="EMBL/GenBank/DDBJ databases">
        <authorList>
            <person name="Weinstock G."/>
            <person name="Sodergren E."/>
            <person name="Clifton S."/>
            <person name="Fulton L."/>
            <person name="Fulton B."/>
            <person name="Courtney L."/>
            <person name="Fronick C."/>
            <person name="Harrison M."/>
            <person name="Strong C."/>
            <person name="Farmer C."/>
            <person name="Delahaunty K."/>
            <person name="Markovic C."/>
            <person name="Hall O."/>
            <person name="Minx P."/>
            <person name="Tomlinson C."/>
            <person name="Mitreva M."/>
            <person name="Hou S."/>
            <person name="Chen J."/>
            <person name="Wollam A."/>
            <person name="Pepin K.H."/>
            <person name="Johnson M."/>
            <person name="Bhonagiri V."/>
            <person name="Zhang X."/>
            <person name="Suruliraj S."/>
            <person name="Warren W."/>
            <person name="Chinwalla A."/>
            <person name="Mardis E.R."/>
            <person name="Wilson R.K."/>
        </authorList>
    </citation>
    <scope>NUCLEOTIDE SEQUENCE [LARGE SCALE GENOMIC DNA]</scope>
    <source>
        <strain evidence="2 3">YIT 12067</strain>
    </source>
</reference>
<name>E8LG92_9FIRM</name>
<feature type="signal peptide" evidence="1">
    <location>
        <begin position="1"/>
        <end position="32"/>
    </location>
</feature>
<organism evidence="2 3">
    <name type="scientific">Phascolarctobacterium succinatutens YIT 12067</name>
    <dbReference type="NCBI Taxonomy" id="626939"/>
    <lineage>
        <taxon>Bacteria</taxon>
        <taxon>Bacillati</taxon>
        <taxon>Bacillota</taxon>
        <taxon>Negativicutes</taxon>
        <taxon>Acidaminococcales</taxon>
        <taxon>Acidaminococcaceae</taxon>
        <taxon>Phascolarctobacterium</taxon>
    </lineage>
</organism>